<dbReference type="Proteomes" id="UP001168821">
    <property type="component" value="Unassembled WGS sequence"/>
</dbReference>
<dbReference type="CDD" id="cd00161">
    <property type="entry name" value="beta-trefoil_Ricin-like"/>
    <property type="match status" value="1"/>
</dbReference>
<accession>A0AA38IAX0</accession>
<dbReference type="SMART" id="SM00458">
    <property type="entry name" value="RICIN"/>
    <property type="match status" value="1"/>
</dbReference>
<evidence type="ECO:0000259" key="1">
    <source>
        <dbReference type="SMART" id="SM00458"/>
    </source>
</evidence>
<name>A0AA38IAX0_9CUCU</name>
<keyword evidence="3" id="KW-1185">Reference proteome</keyword>
<comment type="caution">
    <text evidence="2">The sequence shown here is derived from an EMBL/GenBank/DDBJ whole genome shotgun (WGS) entry which is preliminary data.</text>
</comment>
<dbReference type="InterPro" id="IPR000772">
    <property type="entry name" value="Ricin_B_lectin"/>
</dbReference>
<dbReference type="Pfam" id="PF14200">
    <property type="entry name" value="RicinB_lectin_2"/>
    <property type="match status" value="1"/>
</dbReference>
<reference evidence="2" key="1">
    <citation type="journal article" date="2023" name="G3 (Bethesda)">
        <title>Whole genome assemblies of Zophobas morio and Tenebrio molitor.</title>
        <authorList>
            <person name="Kaur S."/>
            <person name="Stinson S.A."/>
            <person name="diCenzo G.C."/>
        </authorList>
    </citation>
    <scope>NUCLEOTIDE SEQUENCE</scope>
    <source>
        <strain evidence="2">QUZm001</strain>
    </source>
</reference>
<feature type="domain" description="Ricin B lectin" evidence="1">
    <location>
        <begin position="31"/>
        <end position="154"/>
    </location>
</feature>
<proteinExistence type="predicted"/>
<dbReference type="AlphaFoldDB" id="A0AA38IAX0"/>
<gene>
    <name evidence="2" type="ORF">Zmor_018958</name>
</gene>
<dbReference type="PROSITE" id="PS50231">
    <property type="entry name" value="RICIN_B_LECTIN"/>
    <property type="match status" value="1"/>
</dbReference>
<organism evidence="2 3">
    <name type="scientific">Zophobas morio</name>
    <dbReference type="NCBI Taxonomy" id="2755281"/>
    <lineage>
        <taxon>Eukaryota</taxon>
        <taxon>Metazoa</taxon>
        <taxon>Ecdysozoa</taxon>
        <taxon>Arthropoda</taxon>
        <taxon>Hexapoda</taxon>
        <taxon>Insecta</taxon>
        <taxon>Pterygota</taxon>
        <taxon>Neoptera</taxon>
        <taxon>Endopterygota</taxon>
        <taxon>Coleoptera</taxon>
        <taxon>Polyphaga</taxon>
        <taxon>Cucujiformia</taxon>
        <taxon>Tenebrionidae</taxon>
        <taxon>Zophobas</taxon>
    </lineage>
</organism>
<protein>
    <recommendedName>
        <fullName evidence="1">Ricin B lectin domain-containing protein</fullName>
    </recommendedName>
</protein>
<evidence type="ECO:0000313" key="3">
    <source>
        <dbReference type="Proteomes" id="UP001168821"/>
    </source>
</evidence>
<sequence>MGNPSDCQPLQDYIKPRTLVLQKIQWYPEFPNTIIIVSTPSSLVLDNNLAEIKLAEYTGSPLQQWQLECIEGGKFLLKNVGRQEYLSVDRDVIKTKAKTGDYNQQWSYNPLDETISSPGNSNKVLDIKLGQFIPGADLILHNKHGGTNQKFVLQTNT</sequence>
<dbReference type="Gene3D" id="2.80.10.50">
    <property type="match status" value="1"/>
</dbReference>
<dbReference type="InterPro" id="IPR035992">
    <property type="entry name" value="Ricin_B-like_lectins"/>
</dbReference>
<evidence type="ECO:0000313" key="2">
    <source>
        <dbReference type="EMBL" id="KAJ3653040.1"/>
    </source>
</evidence>
<dbReference type="SUPFAM" id="SSF50370">
    <property type="entry name" value="Ricin B-like lectins"/>
    <property type="match status" value="1"/>
</dbReference>
<dbReference type="EMBL" id="JALNTZ010000005">
    <property type="protein sequence ID" value="KAJ3653040.1"/>
    <property type="molecule type" value="Genomic_DNA"/>
</dbReference>